<accession>A0A7Y9I8U9</accession>
<comment type="caution">
    <text evidence="2">The sequence shown here is derived from an EMBL/GenBank/DDBJ whole genome shotgun (WGS) entry which is preliminary data.</text>
</comment>
<dbReference type="Proteomes" id="UP000569914">
    <property type="component" value="Unassembled WGS sequence"/>
</dbReference>
<gene>
    <name evidence="2" type="ORF">BKA15_003549</name>
</gene>
<organism evidence="2 3">
    <name type="scientific">Microlunatus parietis</name>
    <dbReference type="NCBI Taxonomy" id="682979"/>
    <lineage>
        <taxon>Bacteria</taxon>
        <taxon>Bacillati</taxon>
        <taxon>Actinomycetota</taxon>
        <taxon>Actinomycetes</taxon>
        <taxon>Propionibacteriales</taxon>
        <taxon>Propionibacteriaceae</taxon>
        <taxon>Microlunatus</taxon>
    </lineage>
</organism>
<name>A0A7Y9I8U9_9ACTN</name>
<dbReference type="EMBL" id="JACCBU010000001">
    <property type="protein sequence ID" value="NYE72220.1"/>
    <property type="molecule type" value="Genomic_DNA"/>
</dbReference>
<keyword evidence="1" id="KW-1133">Transmembrane helix</keyword>
<evidence type="ECO:0000313" key="3">
    <source>
        <dbReference type="Proteomes" id="UP000569914"/>
    </source>
</evidence>
<keyword evidence="1" id="KW-0472">Membrane</keyword>
<keyword evidence="1" id="KW-0812">Transmembrane</keyword>
<evidence type="ECO:0000256" key="1">
    <source>
        <dbReference type="SAM" id="Phobius"/>
    </source>
</evidence>
<keyword evidence="3" id="KW-1185">Reference proteome</keyword>
<reference evidence="2 3" key="1">
    <citation type="submission" date="2020-07" db="EMBL/GenBank/DDBJ databases">
        <title>Sequencing the genomes of 1000 actinobacteria strains.</title>
        <authorList>
            <person name="Klenk H.-P."/>
        </authorList>
    </citation>
    <scope>NUCLEOTIDE SEQUENCE [LARGE SCALE GENOMIC DNA]</scope>
    <source>
        <strain evidence="2 3">DSM 22083</strain>
    </source>
</reference>
<protein>
    <submittedName>
        <fullName evidence="2">Putative lipid-binding transport protein (Tim44 family)</fullName>
    </submittedName>
</protein>
<sequence length="56" mass="6064">MNRARRSSAQPTPAGPRLRRWFGWLLTGLAFGLLIGFAAGLTRPRPAPGFADLGSR</sequence>
<feature type="transmembrane region" description="Helical" evidence="1">
    <location>
        <begin position="21"/>
        <end position="41"/>
    </location>
</feature>
<dbReference type="RefSeq" id="WP_179752874.1">
    <property type="nucleotide sequence ID" value="NZ_JACCBU010000001.1"/>
</dbReference>
<dbReference type="AlphaFoldDB" id="A0A7Y9I8U9"/>
<evidence type="ECO:0000313" key="2">
    <source>
        <dbReference type="EMBL" id="NYE72220.1"/>
    </source>
</evidence>
<proteinExistence type="predicted"/>